<dbReference type="AlphaFoldDB" id="B6FWR6"/>
<organism evidence="1 2">
    <name type="scientific">Peptacetobacter hiranonis (strain DSM 13275 / JCM 10541 / KCTC 15199 / TO-931)</name>
    <name type="common">Clostridium hiranonis</name>
    <dbReference type="NCBI Taxonomy" id="500633"/>
    <lineage>
        <taxon>Bacteria</taxon>
        <taxon>Bacillati</taxon>
        <taxon>Bacillota</taxon>
        <taxon>Clostridia</taxon>
        <taxon>Peptostreptococcales</taxon>
        <taxon>Peptostreptococcaceae</taxon>
        <taxon>Peptacetobacter</taxon>
    </lineage>
</organism>
<reference evidence="1 2" key="2">
    <citation type="submission" date="2008-10" db="EMBL/GenBank/DDBJ databases">
        <title>Draft genome sequence of Clostridium hiranonis (DSM 13275).</title>
        <authorList>
            <person name="Sudarsanam P."/>
            <person name="Ley R."/>
            <person name="Guruge J."/>
            <person name="Turnbaugh P.J."/>
            <person name="Mahowald M."/>
            <person name="Liep D."/>
            <person name="Gordon J."/>
        </authorList>
    </citation>
    <scope>NUCLEOTIDE SEQUENCE [LARGE SCALE GENOMIC DNA]</scope>
    <source>
        <strain evidence="1 2">DSM 13275</strain>
    </source>
</reference>
<name>B6FWR6_PEPHT</name>
<dbReference type="Proteomes" id="UP000003178">
    <property type="component" value="Unassembled WGS sequence"/>
</dbReference>
<protein>
    <recommendedName>
        <fullName evidence="3">Stage 0 sporulation protein A homolog</fullName>
    </recommendedName>
</protein>
<keyword evidence="2" id="KW-1185">Reference proteome</keyword>
<dbReference type="InterPro" id="IPR011006">
    <property type="entry name" value="CheY-like_superfamily"/>
</dbReference>
<gene>
    <name evidence="1" type="ORF">CLOHIR_00315</name>
</gene>
<comment type="caution">
    <text evidence="1">The sequence shown here is derived from an EMBL/GenBank/DDBJ whole genome shotgun (WGS) entry which is preliminary data.</text>
</comment>
<sequence>MNIIKLTYVVEEKLVNIVICENDKNDQEFVKSKVVDILGNLNIEYEIKIYNSGESLIEAYKNDADIILMDIQMDGNC</sequence>
<dbReference type="SUPFAM" id="SSF52172">
    <property type="entry name" value="CheY-like"/>
    <property type="match status" value="1"/>
</dbReference>
<evidence type="ECO:0000313" key="2">
    <source>
        <dbReference type="Proteomes" id="UP000003178"/>
    </source>
</evidence>
<dbReference type="HOGENOM" id="CLU_2631906_0_0_9"/>
<evidence type="ECO:0008006" key="3">
    <source>
        <dbReference type="Google" id="ProtNLM"/>
    </source>
</evidence>
<proteinExistence type="predicted"/>
<accession>B6FWR6</accession>
<reference evidence="1 2" key="1">
    <citation type="submission" date="2008-09" db="EMBL/GenBank/DDBJ databases">
        <authorList>
            <person name="Fulton L."/>
            <person name="Clifton S."/>
            <person name="Fulton B."/>
            <person name="Xu J."/>
            <person name="Minx P."/>
            <person name="Pepin K.H."/>
            <person name="Johnson M."/>
            <person name="Thiruvilangam P."/>
            <person name="Bhonagiri V."/>
            <person name="Nash W.E."/>
            <person name="Mardis E.R."/>
            <person name="Wilson R.K."/>
        </authorList>
    </citation>
    <scope>NUCLEOTIDE SEQUENCE [LARGE SCALE GENOMIC DNA]</scope>
    <source>
        <strain evidence="1 2">DSM 13275</strain>
    </source>
</reference>
<dbReference type="EMBL" id="ABWP01000011">
    <property type="protein sequence ID" value="EEA85977.1"/>
    <property type="molecule type" value="Genomic_DNA"/>
</dbReference>
<dbReference type="Gene3D" id="3.40.50.2300">
    <property type="match status" value="1"/>
</dbReference>
<dbReference type="STRING" id="500633.CLOHIR_00315"/>
<evidence type="ECO:0000313" key="1">
    <source>
        <dbReference type="EMBL" id="EEA85977.1"/>
    </source>
</evidence>